<evidence type="ECO:0000256" key="6">
    <source>
        <dbReference type="PROSITE-ProRule" id="PRU00302"/>
    </source>
</evidence>
<evidence type="ECO:0000256" key="5">
    <source>
        <dbReference type="ARBA" id="ARBA00023180"/>
    </source>
</evidence>
<dbReference type="Pfam" id="PF00084">
    <property type="entry name" value="Sushi"/>
    <property type="match status" value="6"/>
</dbReference>
<protein>
    <submittedName>
        <fullName evidence="9">C4BPA protein</fullName>
    </submittedName>
</protein>
<keyword evidence="4 6" id="KW-1015">Disulfide bond</keyword>
<dbReference type="PROSITE" id="PS50923">
    <property type="entry name" value="SUSHI"/>
    <property type="match status" value="5"/>
</dbReference>
<comment type="caution">
    <text evidence="9">The sequence shown here is derived from an EMBL/GenBank/DDBJ whole genome shotgun (WGS) entry which is preliminary data.</text>
</comment>
<name>A0A852MQM1_9PASS</name>
<reference evidence="9" key="1">
    <citation type="submission" date="2020-02" db="EMBL/GenBank/DDBJ databases">
        <title>Bird 10,000 Genomes (B10K) Project - Family phase.</title>
        <authorList>
            <person name="Zhang G."/>
        </authorList>
    </citation>
    <scope>NUCLEOTIDE SEQUENCE</scope>
    <source>
        <strain evidence="9">B10K-IZ-033-77</strain>
    </source>
</reference>
<feature type="transmembrane region" description="Helical" evidence="7">
    <location>
        <begin position="383"/>
        <end position="406"/>
    </location>
</feature>
<feature type="domain" description="Sushi" evidence="8">
    <location>
        <begin position="127"/>
        <end position="189"/>
    </location>
</feature>
<keyword evidence="7" id="KW-0812">Transmembrane</keyword>
<feature type="disulfide bond" evidence="6">
    <location>
        <begin position="219"/>
        <end position="246"/>
    </location>
</feature>
<keyword evidence="10" id="KW-1185">Reference proteome</keyword>
<gene>
    <name evidence="9" type="primary">C4bpa</name>
    <name evidence="9" type="ORF">PTEMEL_R10919</name>
</gene>
<feature type="domain" description="Sushi" evidence="8">
    <location>
        <begin position="66"/>
        <end position="126"/>
    </location>
</feature>
<dbReference type="PANTHER" id="PTHR45656:SF4">
    <property type="entry name" value="PROTEIN CBR-CLEC-78"/>
    <property type="match status" value="1"/>
</dbReference>
<comment type="caution">
    <text evidence="6">Lacks conserved residue(s) required for the propagation of feature annotation.</text>
</comment>
<keyword evidence="7" id="KW-1133">Transmembrane helix</keyword>
<dbReference type="SMART" id="SM00032">
    <property type="entry name" value="CCP"/>
    <property type="match status" value="6"/>
</dbReference>
<evidence type="ECO:0000313" key="9">
    <source>
        <dbReference type="EMBL" id="NXY06820.1"/>
    </source>
</evidence>
<dbReference type="FunFam" id="2.10.70.10:FF:000055">
    <property type="entry name" value="Complement decay-accelerating factor, GPI-anchored"/>
    <property type="match status" value="1"/>
</dbReference>
<sequence>GSCPRPERLQYAELDQSSGEMQSFPVGSQVTFTCRPGYRPVSEKSLTRTCGADLQWSPPGVFCTVRTCEYPGDLDNGYFDATDLTFGATLTFSCKEGYRLRGNKEISCVIKNKAVGWSGPLPYCEIIPCLPPPKIANGDYEERASYVYQSSVSYSCRDPFSLIGADTIHCTVDAHFNGVWSGPPPECREVKCENPKVENGIKKSGFGPYSYKDSVVFGCEEGYYLVGAEVITCEEDSTWVPPKPACEKITADVCPAPRIPHGVLTPAKHSYGKGESVQIRCRDGCSFPDGPAEVTVTCQEQSSWGALPHCACVPEGSGSTPVISFGRVTAGQKPSYSVGDFITIECYPGYTLDGAARIQYIGENQWVPAVPTCQLNDLYQSKAFFISILPKVIVLVVVLLAAFWVYKKFFSQNG</sequence>
<evidence type="ECO:0000256" key="1">
    <source>
        <dbReference type="ARBA" id="ARBA00022659"/>
    </source>
</evidence>
<evidence type="ECO:0000256" key="4">
    <source>
        <dbReference type="ARBA" id="ARBA00023157"/>
    </source>
</evidence>
<keyword evidence="3" id="KW-0677">Repeat</keyword>
<organism evidence="9 10">
    <name type="scientific">Pteruthius melanotis</name>
    <dbReference type="NCBI Taxonomy" id="357074"/>
    <lineage>
        <taxon>Eukaryota</taxon>
        <taxon>Metazoa</taxon>
        <taxon>Chordata</taxon>
        <taxon>Craniata</taxon>
        <taxon>Vertebrata</taxon>
        <taxon>Euteleostomi</taxon>
        <taxon>Archelosauria</taxon>
        <taxon>Archosauria</taxon>
        <taxon>Dinosauria</taxon>
        <taxon>Saurischia</taxon>
        <taxon>Theropoda</taxon>
        <taxon>Coelurosauria</taxon>
        <taxon>Aves</taxon>
        <taxon>Neognathae</taxon>
        <taxon>Neoaves</taxon>
        <taxon>Telluraves</taxon>
        <taxon>Australaves</taxon>
        <taxon>Passeriformes</taxon>
        <taxon>Sylvioidea</taxon>
        <taxon>Timaliidae</taxon>
        <taxon>Pteruthius</taxon>
    </lineage>
</organism>
<feature type="disulfide bond" evidence="6">
    <location>
        <begin position="346"/>
        <end position="373"/>
    </location>
</feature>
<evidence type="ECO:0000256" key="7">
    <source>
        <dbReference type="SAM" id="Phobius"/>
    </source>
</evidence>
<evidence type="ECO:0000313" key="10">
    <source>
        <dbReference type="Proteomes" id="UP000603297"/>
    </source>
</evidence>
<dbReference type="PANTHER" id="PTHR45656">
    <property type="entry name" value="PROTEIN CBR-CLEC-78"/>
    <property type="match status" value="1"/>
</dbReference>
<dbReference type="OrthoDB" id="6480633at2759"/>
<dbReference type="InterPro" id="IPR051277">
    <property type="entry name" value="SEZ6_CSMD_C4BPB_Regulators"/>
</dbReference>
<proteinExistence type="predicted"/>
<dbReference type="Proteomes" id="UP000603297">
    <property type="component" value="Unassembled WGS sequence"/>
</dbReference>
<keyword evidence="5" id="KW-0325">Glycoprotein</keyword>
<dbReference type="InterPro" id="IPR035976">
    <property type="entry name" value="Sushi/SCR/CCP_sf"/>
</dbReference>
<evidence type="ECO:0000256" key="3">
    <source>
        <dbReference type="ARBA" id="ARBA00022737"/>
    </source>
</evidence>
<dbReference type="FunFam" id="2.10.70.10:FF:000014">
    <property type="entry name" value="Membrane cofactor protein"/>
    <property type="match status" value="1"/>
</dbReference>
<dbReference type="Gene3D" id="2.10.70.10">
    <property type="entry name" value="Complement Module, domain 1"/>
    <property type="match status" value="6"/>
</dbReference>
<evidence type="ECO:0000256" key="2">
    <source>
        <dbReference type="ARBA" id="ARBA00022729"/>
    </source>
</evidence>
<feature type="domain" description="Sushi" evidence="8">
    <location>
        <begin position="308"/>
        <end position="375"/>
    </location>
</feature>
<dbReference type="SUPFAM" id="SSF57535">
    <property type="entry name" value="Complement control module/SCR domain"/>
    <property type="match status" value="6"/>
</dbReference>
<dbReference type="AlphaFoldDB" id="A0A852MQM1"/>
<feature type="non-terminal residue" evidence="9">
    <location>
        <position position="1"/>
    </location>
</feature>
<keyword evidence="1 6" id="KW-0768">Sushi</keyword>
<accession>A0A852MQM1</accession>
<dbReference type="InterPro" id="IPR000436">
    <property type="entry name" value="Sushi_SCR_CCP_dom"/>
</dbReference>
<evidence type="ECO:0000259" key="8">
    <source>
        <dbReference type="PROSITE" id="PS50923"/>
    </source>
</evidence>
<keyword evidence="7" id="KW-0472">Membrane</keyword>
<dbReference type="CDD" id="cd00033">
    <property type="entry name" value="CCP"/>
    <property type="match status" value="6"/>
</dbReference>
<dbReference type="EMBL" id="WEIY01000344">
    <property type="protein sequence ID" value="NXY06820.1"/>
    <property type="molecule type" value="Genomic_DNA"/>
</dbReference>
<feature type="domain" description="Sushi" evidence="8">
    <location>
        <begin position="1"/>
        <end position="65"/>
    </location>
</feature>
<keyword evidence="2" id="KW-0732">Signal</keyword>
<feature type="non-terminal residue" evidence="9">
    <location>
        <position position="414"/>
    </location>
</feature>
<feature type="domain" description="Sushi" evidence="8">
    <location>
        <begin position="190"/>
        <end position="248"/>
    </location>
</feature>